<dbReference type="AlphaFoldDB" id="A0A5J9SXX4"/>
<evidence type="ECO:0000259" key="1">
    <source>
        <dbReference type="Pfam" id="PF03017"/>
    </source>
</evidence>
<sequence>MKIEMQQSRPNGIVDLTSSIYTLKGQLGYGNKSVSMGNQIKIGWTASNVTGMDALTDDLLELVLLRLNSPVCLVRAAATCRLWRRVIADAGFLRRVRHLHRPPVLGYYLTSQDGGATFFVDLAGELHGTTDSDSDDDDDHWFSFSLDFLPVSVHKLLLADSRGGLLAFTDKYKGVMVCNPLTSEYEDIGLPTEPEDDNEIMSWCTYISAFLLDATDDDDDEMDPSTLMWRFRVLYVRVQHHINTQCAQVYVFSARDDRWFLLSTTGANVLTLDECTGEFSVLMLPEPVGSDPAQRMQYHRGNLRSISGDAHAVRLVRIVGNYLEVLSLIRDGGTCVVDKRVYVTTILFPHSIKETRLSWNFVDTALAAGPACVVLLRDYWVNMFMFSIETMRLVHWSGGIKNARVFPHELPWPPTIEACLYRMCIVLLMLQMHDVYCTAVNKGCSDPSVSHDNRVYKKVQYSKLFVFLIWKNVLRDSNHKLVALAIETRRTVTDHCCQMKKFSGITQSLTSRVSSSSDINQEQLNESLLPDEEMTLMVRTSKKDAEMKQENQKMSILFSTRKRKFGLVVAIGSLVSRDSTHEIGGTTLGGGYFAVAIHSFAIVEDERLPRPYGDIATVEDAIGMCLKRVKPKHT</sequence>
<dbReference type="InterPro" id="IPR004264">
    <property type="entry name" value="Transposase_23"/>
</dbReference>
<dbReference type="InterPro" id="IPR036047">
    <property type="entry name" value="F-box-like_dom_sf"/>
</dbReference>
<dbReference type="SUPFAM" id="SSF81383">
    <property type="entry name" value="F-box domain"/>
    <property type="match status" value="1"/>
</dbReference>
<evidence type="ECO:0000313" key="3">
    <source>
        <dbReference type="Proteomes" id="UP000324897"/>
    </source>
</evidence>
<dbReference type="Pfam" id="PF03017">
    <property type="entry name" value="Transposase_23"/>
    <property type="match status" value="1"/>
</dbReference>
<reference evidence="2 3" key="1">
    <citation type="journal article" date="2019" name="Sci. Rep.">
        <title>A high-quality genome of Eragrostis curvula grass provides insights into Poaceae evolution and supports new strategies to enhance forage quality.</title>
        <authorList>
            <person name="Carballo J."/>
            <person name="Santos B.A.C.M."/>
            <person name="Zappacosta D."/>
            <person name="Garbus I."/>
            <person name="Selva J.P."/>
            <person name="Gallo C.A."/>
            <person name="Diaz A."/>
            <person name="Albertini E."/>
            <person name="Caccamo M."/>
            <person name="Echenique V."/>
        </authorList>
    </citation>
    <scope>NUCLEOTIDE SEQUENCE [LARGE SCALE GENOMIC DNA]</scope>
    <source>
        <strain evidence="3">cv. Victoria</strain>
        <tissue evidence="2">Leaf</tissue>
    </source>
</reference>
<comment type="caution">
    <text evidence="2">The sequence shown here is derived from an EMBL/GenBank/DDBJ whole genome shotgun (WGS) entry which is preliminary data.</text>
</comment>
<name>A0A5J9SXX4_9POAL</name>
<feature type="domain" description="Transposase Tnp1/En/Spm-like" evidence="1">
    <location>
        <begin position="556"/>
        <end position="622"/>
    </location>
</feature>
<proteinExistence type="predicted"/>
<feature type="non-terminal residue" evidence="2">
    <location>
        <position position="1"/>
    </location>
</feature>
<accession>A0A5J9SXX4</accession>
<protein>
    <recommendedName>
        <fullName evidence="1">Transposase Tnp1/En/Spm-like domain-containing protein</fullName>
    </recommendedName>
</protein>
<dbReference type="EMBL" id="RWGY01000139">
    <property type="protein sequence ID" value="TVU03824.1"/>
    <property type="molecule type" value="Genomic_DNA"/>
</dbReference>
<dbReference type="PANTHER" id="PTHR33207">
    <property type="entry name" value="F-BOX DOMAIN CONTAINING PROTEIN-RELATED"/>
    <property type="match status" value="1"/>
</dbReference>
<gene>
    <name evidence="2" type="ORF">EJB05_50633</name>
</gene>
<keyword evidence="3" id="KW-1185">Reference proteome</keyword>
<dbReference type="Proteomes" id="UP000324897">
    <property type="component" value="Unassembled WGS sequence"/>
</dbReference>
<evidence type="ECO:0000313" key="2">
    <source>
        <dbReference type="EMBL" id="TVU03824.1"/>
    </source>
</evidence>
<organism evidence="2 3">
    <name type="scientific">Eragrostis curvula</name>
    <name type="common">weeping love grass</name>
    <dbReference type="NCBI Taxonomy" id="38414"/>
    <lineage>
        <taxon>Eukaryota</taxon>
        <taxon>Viridiplantae</taxon>
        <taxon>Streptophyta</taxon>
        <taxon>Embryophyta</taxon>
        <taxon>Tracheophyta</taxon>
        <taxon>Spermatophyta</taxon>
        <taxon>Magnoliopsida</taxon>
        <taxon>Liliopsida</taxon>
        <taxon>Poales</taxon>
        <taxon>Poaceae</taxon>
        <taxon>PACMAD clade</taxon>
        <taxon>Chloridoideae</taxon>
        <taxon>Eragrostideae</taxon>
        <taxon>Eragrostidinae</taxon>
        <taxon>Eragrostis</taxon>
    </lineage>
</organism>
<dbReference type="Gramene" id="TVU03824">
    <property type="protein sequence ID" value="TVU03824"/>
    <property type="gene ID" value="EJB05_50633"/>
</dbReference>